<evidence type="ECO:0000313" key="3">
    <source>
        <dbReference type="Proteomes" id="UP000254150"/>
    </source>
</evidence>
<dbReference type="AlphaFoldDB" id="A0A380MNS1"/>
<accession>A0A380MNS1</accession>
<protein>
    <submittedName>
        <fullName evidence="2">Glyoxalase-like domain</fullName>
    </submittedName>
</protein>
<dbReference type="EMBL" id="UHID01000001">
    <property type="protein sequence ID" value="SUO94280.1"/>
    <property type="molecule type" value="Genomic_DNA"/>
</dbReference>
<evidence type="ECO:0000259" key="1">
    <source>
        <dbReference type="Pfam" id="PF18029"/>
    </source>
</evidence>
<dbReference type="Pfam" id="PF18029">
    <property type="entry name" value="Glyoxalase_6"/>
    <property type="match status" value="1"/>
</dbReference>
<dbReference type="CDD" id="cd06587">
    <property type="entry name" value="VOC"/>
    <property type="match status" value="1"/>
</dbReference>
<gene>
    <name evidence="2" type="ORF">NCTC7807_00802</name>
</gene>
<dbReference type="InterPro" id="IPR029068">
    <property type="entry name" value="Glyas_Bleomycin-R_OHBP_Dase"/>
</dbReference>
<proteinExistence type="predicted"/>
<evidence type="ECO:0000313" key="2">
    <source>
        <dbReference type="EMBL" id="SUO94280.1"/>
    </source>
</evidence>
<dbReference type="Gene3D" id="3.10.180.10">
    <property type="entry name" value="2,3-Dihydroxybiphenyl 1,2-Dioxygenase, domain 1"/>
    <property type="match status" value="1"/>
</dbReference>
<dbReference type="PANTHER" id="PTHR35908:SF1">
    <property type="entry name" value="CONSERVED PROTEIN"/>
    <property type="match status" value="1"/>
</dbReference>
<dbReference type="PANTHER" id="PTHR35908">
    <property type="entry name" value="HYPOTHETICAL FUSION PROTEIN"/>
    <property type="match status" value="1"/>
</dbReference>
<name>A0A380MNS1_STRGR</name>
<dbReference type="RefSeq" id="WP_100456624.1">
    <property type="nucleotide sequence ID" value="NZ_UHID01000001.1"/>
</dbReference>
<organism evidence="2 3">
    <name type="scientific">Streptomyces griseus</name>
    <dbReference type="NCBI Taxonomy" id="1911"/>
    <lineage>
        <taxon>Bacteria</taxon>
        <taxon>Bacillati</taxon>
        <taxon>Actinomycetota</taxon>
        <taxon>Actinomycetes</taxon>
        <taxon>Kitasatosporales</taxon>
        <taxon>Streptomycetaceae</taxon>
        <taxon>Streptomyces</taxon>
    </lineage>
</organism>
<feature type="domain" description="Glyoxalase-like" evidence="1">
    <location>
        <begin position="9"/>
        <end position="116"/>
    </location>
</feature>
<dbReference type="InterPro" id="IPR041581">
    <property type="entry name" value="Glyoxalase_6"/>
</dbReference>
<reference evidence="2 3" key="1">
    <citation type="submission" date="2018-06" db="EMBL/GenBank/DDBJ databases">
        <authorList>
            <consortium name="Pathogen Informatics"/>
            <person name="Doyle S."/>
        </authorList>
    </citation>
    <scope>NUCLEOTIDE SEQUENCE [LARGE SCALE GENOMIC DNA]</scope>
    <source>
        <strain evidence="2 3">NCTC7807</strain>
    </source>
</reference>
<dbReference type="SUPFAM" id="SSF54593">
    <property type="entry name" value="Glyoxalase/Bleomycin resistance protein/Dihydroxybiphenyl dioxygenase"/>
    <property type="match status" value="1"/>
</dbReference>
<dbReference type="Proteomes" id="UP000254150">
    <property type="component" value="Unassembled WGS sequence"/>
</dbReference>
<sequence length="118" mass="12904">MPIATLDVVVLDTPTPLALANFYAAILGGTVEQPAEYWVELHGPGVKLAFQKAPDLVPPTWPSPDNSQQFHLDLNVPDLEVAESQVLALGARPLDTRPDRSFRVYADPSGHPFCLCRE</sequence>